<protein>
    <submittedName>
        <fullName evidence="1">Type IV toxin-antitoxin system AbiEi family antitoxin domain-containing protein</fullName>
    </submittedName>
</protein>
<proteinExistence type="predicted"/>
<accession>A0A934PJT8</accession>
<evidence type="ECO:0000313" key="2">
    <source>
        <dbReference type="Proteomes" id="UP000609172"/>
    </source>
</evidence>
<name>A0A934PJT8_9FLAO</name>
<dbReference type="EMBL" id="JAEHFV010000001">
    <property type="protein sequence ID" value="MBK0368243.1"/>
    <property type="molecule type" value="Genomic_DNA"/>
</dbReference>
<dbReference type="RefSeq" id="WP_200104166.1">
    <property type="nucleotide sequence ID" value="NZ_JAEHFV010000001.1"/>
</dbReference>
<evidence type="ECO:0000313" key="1">
    <source>
        <dbReference type="EMBL" id="MBK0368243.1"/>
    </source>
</evidence>
<reference evidence="1" key="1">
    <citation type="submission" date="2020-12" db="EMBL/GenBank/DDBJ databases">
        <title>Bacterial novel species Flavobacterium sp. SE-1-e isolated from soil.</title>
        <authorList>
            <person name="Jung H.-Y."/>
        </authorList>
    </citation>
    <scope>NUCLEOTIDE SEQUENCE</scope>
    <source>
        <strain evidence="1">SE-1-e</strain>
    </source>
</reference>
<dbReference type="InterPro" id="IPR045738">
    <property type="entry name" value="DUF6088"/>
</dbReference>
<dbReference type="AlphaFoldDB" id="A0A934PJT8"/>
<dbReference type="Proteomes" id="UP000609172">
    <property type="component" value="Unassembled WGS sequence"/>
</dbReference>
<organism evidence="1 2">
    <name type="scientific">Flavobacterium agrisoli</name>
    <dbReference type="NCBI Taxonomy" id="2793066"/>
    <lineage>
        <taxon>Bacteria</taxon>
        <taxon>Pseudomonadati</taxon>
        <taxon>Bacteroidota</taxon>
        <taxon>Flavobacteriia</taxon>
        <taxon>Flavobacteriales</taxon>
        <taxon>Flavobacteriaceae</taxon>
        <taxon>Flavobacterium</taxon>
    </lineage>
</organism>
<gene>
    <name evidence="1" type="ORF">I5M07_00235</name>
</gene>
<sequence length="198" mass="22374">MQSSHNQVELKIKKSSKGQIFFADDFAKFGSPENIRKVLSRLEKEGLLERLTHGIYLVPKKDELLGVLYPTTEEIAVEIAKRDKARIAPTGVLALYQLGLSTQIPLKAVYLTDGAQRTITIGNRSIQFKKTTPRNLSIKDHLLMLIVQALKEIGQHKINQSHLGKLKPFVLQLDPEVLKSQTKFAPVWVQKIISKLRN</sequence>
<keyword evidence="2" id="KW-1185">Reference proteome</keyword>
<dbReference type="Pfam" id="PF19570">
    <property type="entry name" value="DUF6088"/>
    <property type="match status" value="1"/>
</dbReference>
<comment type="caution">
    <text evidence="1">The sequence shown here is derived from an EMBL/GenBank/DDBJ whole genome shotgun (WGS) entry which is preliminary data.</text>
</comment>